<gene>
    <name evidence="2" type="ORF">DILT_LOCUS13879</name>
</gene>
<keyword evidence="3" id="KW-1185">Reference proteome</keyword>
<reference evidence="2 3" key="1">
    <citation type="submission" date="2018-11" db="EMBL/GenBank/DDBJ databases">
        <authorList>
            <consortium name="Pathogen Informatics"/>
        </authorList>
    </citation>
    <scope>NUCLEOTIDE SEQUENCE [LARGE SCALE GENOMIC DNA]</scope>
</reference>
<keyword evidence="1" id="KW-0175">Coiled coil</keyword>
<dbReference type="Proteomes" id="UP000281553">
    <property type="component" value="Unassembled WGS sequence"/>
</dbReference>
<dbReference type="OrthoDB" id="73401at2759"/>
<name>A0A3P7PQ83_DIBLA</name>
<dbReference type="EMBL" id="UYRU01071960">
    <property type="protein sequence ID" value="VDN21659.1"/>
    <property type="molecule type" value="Genomic_DNA"/>
</dbReference>
<sequence length="62" mass="7335">MQSKLANSREQIRALDATNDNYRKQLDEAKQLLQQKDVQAMWITLRLCYSHSFLDNRTSSVY</sequence>
<accession>A0A3P7PQ83</accession>
<proteinExistence type="predicted"/>
<evidence type="ECO:0000256" key="1">
    <source>
        <dbReference type="SAM" id="Coils"/>
    </source>
</evidence>
<feature type="coiled-coil region" evidence="1">
    <location>
        <begin position="5"/>
        <end position="39"/>
    </location>
</feature>
<evidence type="ECO:0000313" key="3">
    <source>
        <dbReference type="Proteomes" id="UP000281553"/>
    </source>
</evidence>
<protein>
    <submittedName>
        <fullName evidence="2">Uncharacterized protein</fullName>
    </submittedName>
</protein>
<organism evidence="2 3">
    <name type="scientific">Dibothriocephalus latus</name>
    <name type="common">Fish tapeworm</name>
    <name type="synonym">Diphyllobothrium latum</name>
    <dbReference type="NCBI Taxonomy" id="60516"/>
    <lineage>
        <taxon>Eukaryota</taxon>
        <taxon>Metazoa</taxon>
        <taxon>Spiralia</taxon>
        <taxon>Lophotrochozoa</taxon>
        <taxon>Platyhelminthes</taxon>
        <taxon>Cestoda</taxon>
        <taxon>Eucestoda</taxon>
        <taxon>Diphyllobothriidea</taxon>
        <taxon>Diphyllobothriidae</taxon>
        <taxon>Dibothriocephalus</taxon>
    </lineage>
</organism>
<dbReference type="AlphaFoldDB" id="A0A3P7PQ83"/>
<evidence type="ECO:0000313" key="2">
    <source>
        <dbReference type="EMBL" id="VDN21659.1"/>
    </source>
</evidence>